<organism evidence="3 4">
    <name type="scientific">Timema podura</name>
    <name type="common">Walking stick</name>
    <dbReference type="NCBI Taxonomy" id="61482"/>
    <lineage>
        <taxon>Eukaryota</taxon>
        <taxon>Metazoa</taxon>
        <taxon>Ecdysozoa</taxon>
        <taxon>Arthropoda</taxon>
        <taxon>Hexapoda</taxon>
        <taxon>Insecta</taxon>
        <taxon>Pterygota</taxon>
        <taxon>Neoptera</taxon>
        <taxon>Polyneoptera</taxon>
        <taxon>Phasmatodea</taxon>
        <taxon>Timematodea</taxon>
        <taxon>Timematoidea</taxon>
        <taxon>Timematidae</taxon>
        <taxon>Timema</taxon>
    </lineage>
</organism>
<feature type="domain" description="CDH1/2 SANT-Helical linker 1" evidence="2">
    <location>
        <begin position="31"/>
        <end position="130"/>
    </location>
</feature>
<dbReference type="Pfam" id="PF18375">
    <property type="entry name" value="CDH1_2_SANT_HL1"/>
    <property type="match status" value="1"/>
</dbReference>
<feature type="non-terminal residue" evidence="3">
    <location>
        <position position="1"/>
    </location>
</feature>
<feature type="compositionally biased region" description="Acidic residues" evidence="1">
    <location>
        <begin position="1"/>
        <end position="12"/>
    </location>
</feature>
<accession>A0ABN7PEU6</accession>
<dbReference type="Proteomes" id="UP001153148">
    <property type="component" value="Unassembled WGS sequence"/>
</dbReference>
<reference evidence="3" key="1">
    <citation type="submission" date="2021-03" db="EMBL/GenBank/DDBJ databases">
        <authorList>
            <person name="Tran Van P."/>
        </authorList>
    </citation>
    <scope>NUCLEOTIDE SEQUENCE</scope>
</reference>
<evidence type="ECO:0000256" key="1">
    <source>
        <dbReference type="SAM" id="MobiDB-lite"/>
    </source>
</evidence>
<comment type="caution">
    <text evidence="3">The sequence shown here is derived from an EMBL/GenBank/DDBJ whole genome shotgun (WGS) entry which is preliminary data.</text>
</comment>
<keyword evidence="4" id="KW-1185">Reference proteome</keyword>
<feature type="compositionally biased region" description="Basic and acidic residues" evidence="1">
    <location>
        <begin position="92"/>
        <end position="103"/>
    </location>
</feature>
<evidence type="ECO:0000259" key="2">
    <source>
        <dbReference type="Pfam" id="PF18375"/>
    </source>
</evidence>
<evidence type="ECO:0000313" key="4">
    <source>
        <dbReference type="Proteomes" id="UP001153148"/>
    </source>
</evidence>
<feature type="region of interest" description="Disordered" evidence="1">
    <location>
        <begin position="1"/>
        <end position="26"/>
    </location>
</feature>
<name>A0ABN7PEU6_TIMPD</name>
<feature type="region of interest" description="Disordered" evidence="1">
    <location>
        <begin position="89"/>
        <end position="119"/>
    </location>
</feature>
<proteinExistence type="predicted"/>
<dbReference type="EMBL" id="CAJPIN010052632">
    <property type="protein sequence ID" value="CAG2066300.1"/>
    <property type="molecule type" value="Genomic_DNA"/>
</dbReference>
<protein>
    <recommendedName>
        <fullName evidence="2">CDH1/2 SANT-Helical linker 1 domain-containing protein</fullName>
    </recommendedName>
</protein>
<gene>
    <name evidence="3" type="ORF">TPAB3V08_LOCUS13243</name>
</gene>
<dbReference type="InterPro" id="IPR040793">
    <property type="entry name" value="CDH1_2_SANT_HL1"/>
</dbReference>
<sequence length="180" mass="20101">EESESTGEDGSDDERPKKRGRPRLAPKEVIKNFTDVEIRRFVKSYKKFCAPLKRLEEVACDAELQEKPLADLRYLGELLKERCVAAMSEVQSQKENETTHNEDSNLSGPGPGKRGRARGVSFKLGGVPVNAKSVIACEKELEPLEEVLPPDPAERSKWVLEASLKLDYKAYEATTGLARQ</sequence>
<evidence type="ECO:0000313" key="3">
    <source>
        <dbReference type="EMBL" id="CAG2066300.1"/>
    </source>
</evidence>